<keyword evidence="2" id="KW-1185">Reference proteome</keyword>
<evidence type="ECO:0000313" key="1">
    <source>
        <dbReference type="EMBL" id="SMH70560.1"/>
    </source>
</evidence>
<evidence type="ECO:0000313" key="2">
    <source>
        <dbReference type="Proteomes" id="UP000230607"/>
    </source>
</evidence>
<accession>A0A2H1FCR8</accession>
<dbReference type="EMBL" id="LT841358">
    <property type="protein sequence ID" value="SMH70560.1"/>
    <property type="molecule type" value="Genomic_DNA"/>
</dbReference>
<gene>
    <name evidence="1" type="ORF">NCS_10367</name>
</gene>
<proteinExistence type="predicted"/>
<reference evidence="2" key="1">
    <citation type="submission" date="2017-03" db="EMBL/GenBank/DDBJ databases">
        <authorList>
            <person name="Herbold C."/>
        </authorList>
    </citation>
    <scope>NUCLEOTIDE SEQUENCE [LARGE SCALE GENOMIC DNA]</scope>
</reference>
<dbReference type="AlphaFoldDB" id="A0A2H1FCR8"/>
<dbReference type="RefSeq" id="WP_157926683.1">
    <property type="nucleotide sequence ID" value="NZ_LT841358.1"/>
</dbReference>
<organism evidence="1 2">
    <name type="scientific">Candidatus Nitrosotalea okcheonensis</name>
    <dbReference type="NCBI Taxonomy" id="1903276"/>
    <lineage>
        <taxon>Archaea</taxon>
        <taxon>Nitrososphaerota</taxon>
        <taxon>Nitrososphaeria</taxon>
        <taxon>Nitrosotaleales</taxon>
        <taxon>Nitrosotaleaceae</taxon>
        <taxon>Nitrosotalea</taxon>
    </lineage>
</organism>
<dbReference type="OrthoDB" id="10755at2157"/>
<sequence length="362" mass="41370">MNLKLILAFILTFFGASLFGIAFAQSPNSVQYGPPANTGDYLEIISNTERNKQIVQLPVDQLLFNVIPHYDQKSNLISLSIQLKPNLTDVYQKIGLFNKPKDIVFVYPIFTQAAYGANGFYDYYNKKCDTTCLTVSMPTKINGVQASSIAGAWALKLLQFPFVTDEDIDKNPDILKQYKRVIVLHSEYVTKKEFDAITSHPDVIFLYPNALYAEVKTDYDNNTITLIRGHGYPDPNITNGFDWKGDNSKYEYDVQCDKWNFYHKNNATMLNCYPEYKMLYSAELLKSLQRSEPSNLLDDVTNWLRYPNQGIYVNDVLDEYDITGSHIPSWVSKPATMLTNGDITRNDFANIIQYLNTIHALN</sequence>
<dbReference type="Proteomes" id="UP000230607">
    <property type="component" value="Chromosome 1"/>
</dbReference>
<name>A0A2H1FCR8_9ARCH</name>
<protein>
    <submittedName>
        <fullName evidence="1">Uncharacterized protein</fullName>
    </submittedName>
</protein>